<sequence length="115" mass="13003">MVNEAMLTVDINCIHIGSSAFPITLFERSTCKNLFVYCMRMPLKDVWKVVAKKVRVFDANGTEIKYPPKNGPSSPAILANQQDLVEDVGFAILAPWEFTYVLDSVDWRYKVVSSI</sequence>
<reference evidence="1 2" key="1">
    <citation type="journal article" date="2014" name="PLoS ONE">
        <title>Global Analysis of Gene Expression Profiles in Physic Nut (Jatropha curcas L.) Seedlings Exposed to Salt Stress.</title>
        <authorList>
            <person name="Zhang L."/>
            <person name="Zhang C."/>
            <person name="Wu P."/>
            <person name="Chen Y."/>
            <person name="Li M."/>
            <person name="Jiang H."/>
            <person name="Wu G."/>
        </authorList>
    </citation>
    <scope>NUCLEOTIDE SEQUENCE [LARGE SCALE GENOMIC DNA]</scope>
    <source>
        <strain evidence="2">cv. GZQX0401</strain>
        <tissue evidence="1">Young leaves</tissue>
    </source>
</reference>
<gene>
    <name evidence="1" type="ORF">JCGZ_06001</name>
</gene>
<dbReference type="Proteomes" id="UP000027138">
    <property type="component" value="Unassembled WGS sequence"/>
</dbReference>
<keyword evidence="2" id="KW-1185">Reference proteome</keyword>
<accession>A0A067KN42</accession>
<dbReference type="AlphaFoldDB" id="A0A067KN42"/>
<proteinExistence type="predicted"/>
<evidence type="ECO:0000313" key="2">
    <source>
        <dbReference type="Proteomes" id="UP000027138"/>
    </source>
</evidence>
<evidence type="ECO:0000313" key="1">
    <source>
        <dbReference type="EMBL" id="KDP37562.1"/>
    </source>
</evidence>
<organism evidence="1 2">
    <name type="scientific">Jatropha curcas</name>
    <name type="common">Barbados nut</name>
    <dbReference type="NCBI Taxonomy" id="180498"/>
    <lineage>
        <taxon>Eukaryota</taxon>
        <taxon>Viridiplantae</taxon>
        <taxon>Streptophyta</taxon>
        <taxon>Embryophyta</taxon>
        <taxon>Tracheophyta</taxon>
        <taxon>Spermatophyta</taxon>
        <taxon>Magnoliopsida</taxon>
        <taxon>eudicotyledons</taxon>
        <taxon>Gunneridae</taxon>
        <taxon>Pentapetalae</taxon>
        <taxon>rosids</taxon>
        <taxon>fabids</taxon>
        <taxon>Malpighiales</taxon>
        <taxon>Euphorbiaceae</taxon>
        <taxon>Crotonoideae</taxon>
        <taxon>Jatropheae</taxon>
        <taxon>Jatropha</taxon>
    </lineage>
</organism>
<protein>
    <submittedName>
        <fullName evidence="1">Uncharacterized protein</fullName>
    </submittedName>
</protein>
<name>A0A067KN42_JATCU</name>
<dbReference type="EMBL" id="KK914399">
    <property type="protein sequence ID" value="KDP37562.1"/>
    <property type="molecule type" value="Genomic_DNA"/>
</dbReference>